<name>A0ABU1HTM5_9MICO</name>
<gene>
    <name evidence="2" type="ORF">QE375_002945</name>
</gene>
<dbReference type="EMBL" id="JAVIZQ010000001">
    <property type="protein sequence ID" value="MDR6143391.1"/>
    <property type="molecule type" value="Genomic_DNA"/>
</dbReference>
<accession>A0ABU1HTM5</accession>
<protein>
    <recommendedName>
        <fullName evidence="1">RES domain-containing protein</fullName>
    </recommendedName>
</protein>
<keyword evidence="3" id="KW-1185">Reference proteome</keyword>
<evidence type="ECO:0000313" key="2">
    <source>
        <dbReference type="EMBL" id="MDR6143391.1"/>
    </source>
</evidence>
<dbReference type="Proteomes" id="UP001249291">
    <property type="component" value="Unassembled WGS sequence"/>
</dbReference>
<evidence type="ECO:0000259" key="1">
    <source>
        <dbReference type="SMART" id="SM00953"/>
    </source>
</evidence>
<reference evidence="2 3" key="1">
    <citation type="submission" date="2023-08" db="EMBL/GenBank/DDBJ databases">
        <title>Functional and genomic diversity of the sorghum phyllosphere microbiome.</title>
        <authorList>
            <person name="Shade A."/>
        </authorList>
    </citation>
    <scope>NUCLEOTIDE SEQUENCE [LARGE SCALE GENOMIC DNA]</scope>
    <source>
        <strain evidence="2 3">SORGH_AS_0445</strain>
    </source>
</reference>
<sequence length="347" mass="38942">MPERRCCATCFDDRHIRAQLIDQCEPIRQDCDYCGEADALCVIPSRLSQWFAPLIATYSEDPDGDFLVRHLISEWRMFSSGRLSEAEAKELLADVLDDGEIVRKKFTPIAHPSGGNLRRWEELRDELMHSNRWFLEEPMDMDRLAVLLDQLITTPTALEFSNWYRARLMTGDDAFPLTDMGAPPRHKAGHGRANPAGIPYLYLGSTRATAVAELRPHTGERACVARFDLSDADNLKLADLRDPRSLISPLSDGDETLIIELRADLPLLERLGEELTRPVQPSGVAYEYVPTQYLCEYIKKKGFDGVLYRSSVSSDDGVNIALFHPTVATATQLDVVSVTQVTVSIES</sequence>
<dbReference type="Pfam" id="PF08808">
    <property type="entry name" value="RES"/>
    <property type="match status" value="1"/>
</dbReference>
<dbReference type="InterPro" id="IPR014914">
    <property type="entry name" value="RES_dom"/>
</dbReference>
<proteinExistence type="predicted"/>
<comment type="caution">
    <text evidence="2">The sequence shown here is derived from an EMBL/GenBank/DDBJ whole genome shotgun (WGS) entry which is preliminary data.</text>
</comment>
<dbReference type="RefSeq" id="WP_309692408.1">
    <property type="nucleotide sequence ID" value="NZ_JAVIZQ010000001.1"/>
</dbReference>
<evidence type="ECO:0000313" key="3">
    <source>
        <dbReference type="Proteomes" id="UP001249291"/>
    </source>
</evidence>
<feature type="domain" description="RES" evidence="1">
    <location>
        <begin position="176"/>
        <end position="334"/>
    </location>
</feature>
<dbReference type="SMART" id="SM00953">
    <property type="entry name" value="RES"/>
    <property type="match status" value="1"/>
</dbReference>
<organism evidence="2 3">
    <name type="scientific">Microbacterium foliorum</name>
    <dbReference type="NCBI Taxonomy" id="104336"/>
    <lineage>
        <taxon>Bacteria</taxon>
        <taxon>Bacillati</taxon>
        <taxon>Actinomycetota</taxon>
        <taxon>Actinomycetes</taxon>
        <taxon>Micrococcales</taxon>
        <taxon>Microbacteriaceae</taxon>
        <taxon>Microbacterium</taxon>
    </lineage>
</organism>